<comment type="caution">
    <text evidence="1">The sequence shown here is derived from an EMBL/GenBank/DDBJ whole genome shotgun (WGS) entry which is preliminary data.</text>
</comment>
<reference evidence="1 2" key="1">
    <citation type="submission" date="2018-05" db="EMBL/GenBank/DDBJ databases">
        <title>Coraliomargarita sinensis sp. nov., isolated from a marine solar saltern.</title>
        <authorList>
            <person name="Zhou L.Y."/>
        </authorList>
    </citation>
    <scope>NUCLEOTIDE SEQUENCE [LARGE SCALE GENOMIC DNA]</scope>
    <source>
        <strain evidence="1 2">WN38</strain>
    </source>
</reference>
<protein>
    <recommendedName>
        <fullName evidence="3">CopG family transcriptional regulator</fullName>
    </recommendedName>
</protein>
<dbReference type="RefSeq" id="WP_110131756.1">
    <property type="nucleotide sequence ID" value="NZ_QHJQ01000009.1"/>
</dbReference>
<accession>A0A317ZHL2</accession>
<name>A0A317ZHL2_9BACT</name>
<keyword evidence="2" id="KW-1185">Reference proteome</keyword>
<dbReference type="EMBL" id="QHJQ01000009">
    <property type="protein sequence ID" value="PXA03468.1"/>
    <property type="molecule type" value="Genomic_DNA"/>
</dbReference>
<dbReference type="InParanoid" id="A0A317ZHL2"/>
<gene>
    <name evidence="1" type="ORF">DDZ13_12305</name>
</gene>
<proteinExistence type="predicted"/>
<organism evidence="1 2">
    <name type="scientific">Coraliomargarita sinensis</name>
    <dbReference type="NCBI Taxonomy" id="2174842"/>
    <lineage>
        <taxon>Bacteria</taxon>
        <taxon>Pseudomonadati</taxon>
        <taxon>Verrucomicrobiota</taxon>
        <taxon>Opitutia</taxon>
        <taxon>Puniceicoccales</taxon>
        <taxon>Coraliomargaritaceae</taxon>
        <taxon>Coraliomargarita</taxon>
    </lineage>
</organism>
<sequence length="72" mass="8584">MKNVTFSADERVIELAREEARSRKTTLNALFREWLDDLAQRDARRKRVDAVFEEMSQYNAGGKFTREEMNER</sequence>
<evidence type="ECO:0008006" key="3">
    <source>
        <dbReference type="Google" id="ProtNLM"/>
    </source>
</evidence>
<dbReference type="Proteomes" id="UP000247099">
    <property type="component" value="Unassembled WGS sequence"/>
</dbReference>
<dbReference type="OrthoDB" id="598340at2"/>
<evidence type="ECO:0000313" key="2">
    <source>
        <dbReference type="Proteomes" id="UP000247099"/>
    </source>
</evidence>
<evidence type="ECO:0000313" key="1">
    <source>
        <dbReference type="EMBL" id="PXA03468.1"/>
    </source>
</evidence>
<dbReference type="AlphaFoldDB" id="A0A317ZHL2"/>